<sequence>MEKLERERENAAAVVVDLESQAVEIGSRIKAMQSEPSKKKPLEKEKGILEEDVVKFNEMIEKLREKIAELERDLERREKALEEKVAEKDRVCKENEELRKRVETQTVKSRDVERMRRELQAVERDIGDAEMARNLWEEQSWDLDATLGQKLKEIEALAMECNQGMRRLKFGDGFQYALNAKGSTPAEVMGIDYKSTLKAPLASFAEDLKKNSMAKLEEFIPLQQESNDIANKVEGKRNHLARLESRINEVETKLHLLRKETQAYTSKCAADAKRMVEELEVDAHNLDIVEGDAADIKKASELKLQEAIKQNETEIQLCAQQFIALVDSVSKYKEYVQSKLMEMKNDLSETVTAVSDAYKGSWEPK</sequence>
<dbReference type="eggNOG" id="KOG0995">
    <property type="taxonomic scope" value="Eukaryota"/>
</dbReference>
<reference evidence="3" key="1">
    <citation type="submission" date="2013-01" db="EMBL/GenBank/DDBJ databases">
        <title>Draft Genome Sequence of a Mulberry Tree, Morus notabilis C.K. Schneid.</title>
        <authorList>
            <person name="He N."/>
            <person name="Zhao S."/>
        </authorList>
    </citation>
    <scope>NUCLEOTIDE SEQUENCE</scope>
</reference>
<name>W9RV31_9ROSA</name>
<evidence type="ECO:0008006" key="4">
    <source>
        <dbReference type="Google" id="ProtNLM"/>
    </source>
</evidence>
<dbReference type="EMBL" id="KE345262">
    <property type="protein sequence ID" value="EXB97289.1"/>
    <property type="molecule type" value="Genomic_DNA"/>
</dbReference>
<gene>
    <name evidence="2" type="ORF">L484_024150</name>
</gene>
<proteinExistence type="predicted"/>
<dbReference type="PANTHER" id="PTHR46681:SF1">
    <property type="entry name" value="KINETOCHORE PROTEIN NDC80 HOMOLOG"/>
    <property type="match status" value="1"/>
</dbReference>
<dbReference type="AlphaFoldDB" id="W9RV31"/>
<evidence type="ECO:0000313" key="2">
    <source>
        <dbReference type="EMBL" id="EXB97289.1"/>
    </source>
</evidence>
<accession>W9RV31</accession>
<keyword evidence="1" id="KW-0175">Coiled coil</keyword>
<dbReference type="STRING" id="981085.W9RV31"/>
<feature type="coiled-coil region" evidence="1">
    <location>
        <begin position="46"/>
        <end position="139"/>
    </location>
</feature>
<protein>
    <recommendedName>
        <fullName evidence="4">Kinetochore protein NDC80-like protein</fullName>
    </recommendedName>
</protein>
<evidence type="ECO:0000313" key="3">
    <source>
        <dbReference type="Proteomes" id="UP000030645"/>
    </source>
</evidence>
<feature type="coiled-coil region" evidence="1">
    <location>
        <begin position="233"/>
        <end position="260"/>
    </location>
</feature>
<dbReference type="OrthoDB" id="7459479at2759"/>
<keyword evidence="3" id="KW-1185">Reference proteome</keyword>
<dbReference type="InterPro" id="IPR055307">
    <property type="entry name" value="NDC80_plants"/>
</dbReference>
<evidence type="ECO:0000256" key="1">
    <source>
        <dbReference type="SAM" id="Coils"/>
    </source>
</evidence>
<dbReference type="PANTHER" id="PTHR46681">
    <property type="entry name" value="KINETOCHORE PROTEIN NDC80 HOMOLOG"/>
    <property type="match status" value="1"/>
</dbReference>
<organism evidence="2 3">
    <name type="scientific">Morus notabilis</name>
    <dbReference type="NCBI Taxonomy" id="981085"/>
    <lineage>
        <taxon>Eukaryota</taxon>
        <taxon>Viridiplantae</taxon>
        <taxon>Streptophyta</taxon>
        <taxon>Embryophyta</taxon>
        <taxon>Tracheophyta</taxon>
        <taxon>Spermatophyta</taxon>
        <taxon>Magnoliopsida</taxon>
        <taxon>eudicotyledons</taxon>
        <taxon>Gunneridae</taxon>
        <taxon>Pentapetalae</taxon>
        <taxon>rosids</taxon>
        <taxon>fabids</taxon>
        <taxon>Rosales</taxon>
        <taxon>Moraceae</taxon>
        <taxon>Moreae</taxon>
        <taxon>Morus</taxon>
    </lineage>
</organism>
<dbReference type="Proteomes" id="UP000030645">
    <property type="component" value="Unassembled WGS sequence"/>
</dbReference>
<dbReference type="KEGG" id="mnt:21406898"/>